<evidence type="ECO:0000259" key="1">
    <source>
        <dbReference type="Pfam" id="PF01471"/>
    </source>
</evidence>
<organism evidence="2 3">
    <name type="scientific">Sarcina ventriculi</name>
    <name type="common">Clostridium ventriculi</name>
    <dbReference type="NCBI Taxonomy" id="1267"/>
    <lineage>
        <taxon>Bacteria</taxon>
        <taxon>Bacillati</taxon>
        <taxon>Bacillota</taxon>
        <taxon>Clostridia</taxon>
        <taxon>Eubacteriales</taxon>
        <taxon>Clostridiaceae</taxon>
        <taxon>Sarcina</taxon>
    </lineage>
</organism>
<dbReference type="RefSeq" id="WP_055258796.1">
    <property type="nucleotide sequence ID" value="NZ_CABIXL010000004.1"/>
</dbReference>
<protein>
    <submittedName>
        <fullName evidence="2">Spore cortex-lytic enzyme</fullName>
    </submittedName>
</protein>
<comment type="caution">
    <text evidence="2">The sequence shown here is derived from an EMBL/GenBank/DDBJ whole genome shotgun (WGS) entry which is preliminary data.</text>
</comment>
<proteinExistence type="predicted"/>
<dbReference type="Gene3D" id="1.10.101.10">
    <property type="entry name" value="PGBD-like superfamily/PGBD"/>
    <property type="match status" value="1"/>
</dbReference>
<dbReference type="SUPFAM" id="SSF47090">
    <property type="entry name" value="PGBD-like"/>
    <property type="match status" value="1"/>
</dbReference>
<dbReference type="InterPro" id="IPR036365">
    <property type="entry name" value="PGBD-like_sf"/>
</dbReference>
<dbReference type="Proteomes" id="UP000095488">
    <property type="component" value="Unassembled WGS sequence"/>
</dbReference>
<name>A0ABP2AV79_SARVE</name>
<feature type="domain" description="Peptidoglycan binding-like" evidence="1">
    <location>
        <begin position="337"/>
        <end position="397"/>
    </location>
</feature>
<gene>
    <name evidence="2" type="ORF">ERS852473_01304</name>
</gene>
<dbReference type="Pfam" id="PF01471">
    <property type="entry name" value="PG_binding_1"/>
    <property type="match status" value="1"/>
</dbReference>
<accession>A0ABP2AV79</accession>
<dbReference type="EMBL" id="CYZR01000004">
    <property type="protein sequence ID" value="CUN87589.1"/>
    <property type="molecule type" value="Genomic_DNA"/>
</dbReference>
<keyword evidence="3" id="KW-1185">Reference proteome</keyword>
<dbReference type="InterPro" id="IPR002477">
    <property type="entry name" value="Peptidoglycan-bd-like"/>
</dbReference>
<dbReference type="InterPro" id="IPR036366">
    <property type="entry name" value="PGBDSf"/>
</dbReference>
<sequence>MAKGALKVQCFSEDTYIPVNKAKIIITPTGIDGVAIGNNIELYTNSWGATEVIDLETPPIKNSQTPGLIPYSFADITVERDGYIPVLVKGAQIYPDRVAFQKINFTNDDKLTRQQIIIDIPANVQVGNYPAKIPEAEEKPLPKPQGTVVLPQPVVPEYIRVHAGVPDDNSAPNYTIPYKEYIKNVASCEIYSTWPETTIRANVYAIISFTLNRVYTEWYRGKGKNFDITSSTAYDHAFSYGRNIYENIGAIVDEIFSTYIKRDGAKQPLLTQYCDGVNVQCPNWMTQWGSKYLGDQGKTPYEILTYFYGDNINLTTAPKVNGIPKSYPGTSLTIGSTGEAVKTIQSQLNDIAKAFPLIPKVAVDGIYNQATANSVKVFQENFNLSNTGIVDYATWYRISDIYVGVTKIAELRCYDENSKKIFVPPTISAYEDDIPKVPYYI</sequence>
<reference evidence="2 3" key="1">
    <citation type="submission" date="2015-09" db="EMBL/GenBank/DDBJ databases">
        <authorList>
            <consortium name="Pathogen Informatics"/>
            <person name="Wu L."/>
            <person name="Ma J."/>
        </authorList>
    </citation>
    <scope>NUCLEOTIDE SEQUENCE [LARGE SCALE GENOMIC DNA]</scope>
    <source>
        <strain evidence="2 3">2789STDY5834858</strain>
    </source>
</reference>
<evidence type="ECO:0000313" key="3">
    <source>
        <dbReference type="Proteomes" id="UP000095488"/>
    </source>
</evidence>
<evidence type="ECO:0000313" key="2">
    <source>
        <dbReference type="EMBL" id="CUN87589.1"/>
    </source>
</evidence>